<evidence type="ECO:0000313" key="2">
    <source>
        <dbReference type="Proteomes" id="UP000218731"/>
    </source>
</evidence>
<accession>A0A1L7NMJ7</accession>
<protein>
    <submittedName>
        <fullName evidence="1">F420-non-reducing hydrogenase subunit G</fullName>
    </submittedName>
</protein>
<sequence>MLSTDRPSGLWPFTEMVLNRLDALGCPVLRIDAHDDEDGADFLWGELTPELELSAGEYMRIDQYAGRYSMMFGQRAHFGGDPTWGDGYSHLLPSTEHASLVATEFCRHFSNAKAGDDAHD</sequence>
<gene>
    <name evidence="1" type="ORF">KF715C_pA1940</name>
</gene>
<proteinExistence type="predicted"/>
<organism evidence="1 2">
    <name type="scientific">Pseudomonas putida</name>
    <name type="common">Arthrobacter siderocapsulatus</name>
    <dbReference type="NCBI Taxonomy" id="303"/>
    <lineage>
        <taxon>Bacteria</taxon>
        <taxon>Pseudomonadati</taxon>
        <taxon>Pseudomonadota</taxon>
        <taxon>Gammaproteobacteria</taxon>
        <taxon>Pseudomonadales</taxon>
        <taxon>Pseudomonadaceae</taxon>
        <taxon>Pseudomonas</taxon>
    </lineage>
</organism>
<dbReference type="AlphaFoldDB" id="A0A1L7NMJ7"/>
<name>A0A1L7NMJ7_PSEPU</name>
<dbReference type="Proteomes" id="UP000218731">
    <property type="component" value="Plasmid pKF715A"/>
</dbReference>
<geneLocation type="plasmid" evidence="2">
    <name>pkf715a dna</name>
</geneLocation>
<reference evidence="1 2" key="1">
    <citation type="submission" date="2015-11" db="EMBL/GenBank/DDBJ databases">
        <title>Complete genome sequencing of a biphenyl-degrading bacterium, Pseudomonas putida KF715 (=NBRC110667).</title>
        <authorList>
            <person name="Suenaga H."/>
            <person name="Fujihara N."/>
            <person name="Watanabe T."/>
            <person name="Hirose J."/>
            <person name="Kimura N."/>
            <person name="Yamazoe A."/>
            <person name="Hosoyama A."/>
            <person name="Shimodaira J."/>
            <person name="Furukawa K."/>
        </authorList>
    </citation>
    <scope>NUCLEOTIDE SEQUENCE [LARGE SCALE GENOMIC DNA]</scope>
    <source>
        <strain evidence="1 2">KF715</strain>
        <plasmid evidence="2">Plasmid pkf715a dna</plasmid>
    </source>
</reference>
<dbReference type="EMBL" id="AP015030">
    <property type="protein sequence ID" value="BAW26699.1"/>
    <property type="molecule type" value="Genomic_DNA"/>
</dbReference>
<evidence type="ECO:0000313" key="1">
    <source>
        <dbReference type="EMBL" id="BAW26699.1"/>
    </source>
</evidence>
<keyword evidence="1" id="KW-0614">Plasmid</keyword>